<dbReference type="SUPFAM" id="SSF50156">
    <property type="entry name" value="PDZ domain-like"/>
    <property type="match status" value="1"/>
</dbReference>
<evidence type="ECO:0000259" key="5">
    <source>
        <dbReference type="PROSITE" id="PS50052"/>
    </source>
</evidence>
<dbReference type="Gene3D" id="3.40.50.300">
    <property type="entry name" value="P-loop containing nucleotide triphosphate hydrolases"/>
    <property type="match status" value="1"/>
</dbReference>
<dbReference type="Gene3D" id="1.10.287.650">
    <property type="entry name" value="L27 domain"/>
    <property type="match status" value="1"/>
</dbReference>
<dbReference type="PROSITE" id="PS50106">
    <property type="entry name" value="PDZ"/>
    <property type="match status" value="1"/>
</dbReference>
<dbReference type="PROSITE" id="PS50002">
    <property type="entry name" value="SH3"/>
    <property type="match status" value="1"/>
</dbReference>
<reference evidence="7 8" key="1">
    <citation type="submission" date="2023-08" db="EMBL/GenBank/DDBJ databases">
        <title>A Necator americanus chromosomal reference genome.</title>
        <authorList>
            <person name="Ilik V."/>
            <person name="Petrzelkova K.J."/>
            <person name="Pardy F."/>
            <person name="Fuh T."/>
            <person name="Niatou-Singa F.S."/>
            <person name="Gouil Q."/>
            <person name="Baker L."/>
            <person name="Ritchie M.E."/>
            <person name="Jex A.R."/>
            <person name="Gazzola D."/>
            <person name="Li H."/>
            <person name="Toshio Fujiwara R."/>
            <person name="Zhan B."/>
            <person name="Aroian R.V."/>
            <person name="Pafco B."/>
            <person name="Schwarz E.M."/>
        </authorList>
    </citation>
    <scope>NUCLEOTIDE SEQUENCE [LARGE SCALE GENOMIC DNA]</scope>
    <source>
        <strain evidence="7 8">Aroian</strain>
        <tissue evidence="7">Whole animal</tissue>
    </source>
</reference>
<evidence type="ECO:0000259" key="6">
    <source>
        <dbReference type="PROSITE" id="PS50106"/>
    </source>
</evidence>
<evidence type="ECO:0000259" key="4">
    <source>
        <dbReference type="PROSITE" id="PS50002"/>
    </source>
</evidence>
<evidence type="ECO:0000256" key="1">
    <source>
        <dbReference type="ARBA" id="ARBA00007014"/>
    </source>
</evidence>
<proteinExistence type="inferred from homology"/>
<dbReference type="Pfam" id="PF00625">
    <property type="entry name" value="Guanylate_kin"/>
    <property type="match status" value="1"/>
</dbReference>
<dbReference type="CDD" id="cd00071">
    <property type="entry name" value="GMPK"/>
    <property type="match status" value="1"/>
</dbReference>
<evidence type="ECO:0000313" key="8">
    <source>
        <dbReference type="Proteomes" id="UP001303046"/>
    </source>
</evidence>
<feature type="domain" description="Guanylate kinase-like" evidence="5">
    <location>
        <begin position="371"/>
        <end position="543"/>
    </location>
</feature>
<dbReference type="Gene3D" id="2.30.30.40">
    <property type="entry name" value="SH3 Domains"/>
    <property type="match status" value="1"/>
</dbReference>
<feature type="domain" description="PDZ" evidence="6">
    <location>
        <begin position="149"/>
        <end position="230"/>
    </location>
</feature>
<evidence type="ECO:0000313" key="7">
    <source>
        <dbReference type="EMBL" id="KAK6761938.1"/>
    </source>
</evidence>
<dbReference type="EMBL" id="JAVFWL010000006">
    <property type="protein sequence ID" value="KAK6761938.1"/>
    <property type="molecule type" value="Genomic_DNA"/>
</dbReference>
<protein>
    <recommendedName>
        <fullName evidence="9">PDZ/DHR/GLGF domain protein</fullName>
    </recommendedName>
</protein>
<dbReference type="InterPro" id="IPR050716">
    <property type="entry name" value="MAGUK"/>
</dbReference>
<dbReference type="SMART" id="SM00326">
    <property type="entry name" value="SH3"/>
    <property type="match status" value="1"/>
</dbReference>
<dbReference type="InterPro" id="IPR036034">
    <property type="entry name" value="PDZ_sf"/>
</dbReference>
<name>A0ABR1EH67_NECAM</name>
<dbReference type="InterPro" id="IPR008145">
    <property type="entry name" value="GK/Ca_channel_bsu"/>
</dbReference>
<comment type="similarity">
    <text evidence="1">Belongs to the MAGUK family.</text>
</comment>
<dbReference type="Gene3D" id="2.30.42.10">
    <property type="match status" value="1"/>
</dbReference>
<accession>A0ABR1EH67</accession>
<dbReference type="SMART" id="SM00228">
    <property type="entry name" value="PDZ"/>
    <property type="match status" value="1"/>
</dbReference>
<sequence>MAHNSQVAKVTVPQQLYDRISQLRCQPVLSEQEACALYRDIVAEIDSLPTPTPEALELKQLMHLNDVETCLQAHDIVVSEVYEVENGREAASTAPISAQSFSNPIFSNGGVLAQRYRGTSTCSDECPPPLFTGDDGASLVMDTISRIRLVQFQKDSEEPMGITLKVTEDGRCFVARIMHGGMIHRQATLHVGDEIREIDGVSVANRSVESLQQMLRETRGQVTFKIVPSYRSAPPACEIFVRAQFDYDPCEDDLIPCPQAGVPFKTGDILQVISKDDHNWWQARFISNFPSFGTSSVVSGNVAGLIPSPELQEWRTACLAMERAKDHSHCMWFNRKKKYYTTKYLQKHSALFDQLDLVTYEEVMRLSQYRRKTLVLLGAHGVGRRHIKNTLIHRHPNKFAYPIPHTTRPPRKEEVDGKHYFFVSNDQMLVDIQNNEYLEYGTHEESMYGTKLETIRNIHKSGKVALLDVEPQALKVLRTAEYSPFVVFIAAPNLQGLQDPDGSLERLLRESEILRQAFGHLFDYVIVNNDIDETIVQLEQIAEKLPVCPQWLPVSWVY</sequence>
<dbReference type="SMART" id="SM00072">
    <property type="entry name" value="GuKc"/>
    <property type="match status" value="1"/>
</dbReference>
<dbReference type="PROSITE" id="PS00856">
    <property type="entry name" value="GUANYLATE_KINASE_1"/>
    <property type="match status" value="1"/>
</dbReference>
<dbReference type="PROSITE" id="PS50052">
    <property type="entry name" value="GUANYLATE_KINASE_2"/>
    <property type="match status" value="1"/>
</dbReference>
<keyword evidence="2 3" id="KW-0728">SH3 domain</keyword>
<evidence type="ECO:0008006" key="9">
    <source>
        <dbReference type="Google" id="ProtNLM"/>
    </source>
</evidence>
<dbReference type="InterPro" id="IPR001478">
    <property type="entry name" value="PDZ"/>
</dbReference>
<dbReference type="Pfam" id="PF00595">
    <property type="entry name" value="PDZ"/>
    <property type="match status" value="1"/>
</dbReference>
<dbReference type="Pfam" id="PF00018">
    <property type="entry name" value="SH3_1"/>
    <property type="match status" value="1"/>
</dbReference>
<dbReference type="CDD" id="cd10831">
    <property type="entry name" value="PDZ_CASK-like"/>
    <property type="match status" value="1"/>
</dbReference>
<dbReference type="PANTHER" id="PTHR23122">
    <property type="entry name" value="MEMBRANE-ASSOCIATED GUANYLATE KINASE MAGUK"/>
    <property type="match status" value="1"/>
</dbReference>
<organism evidence="7 8">
    <name type="scientific">Necator americanus</name>
    <name type="common">Human hookworm</name>
    <dbReference type="NCBI Taxonomy" id="51031"/>
    <lineage>
        <taxon>Eukaryota</taxon>
        <taxon>Metazoa</taxon>
        <taxon>Ecdysozoa</taxon>
        <taxon>Nematoda</taxon>
        <taxon>Chromadorea</taxon>
        <taxon>Rhabditida</taxon>
        <taxon>Rhabditina</taxon>
        <taxon>Rhabditomorpha</taxon>
        <taxon>Strongyloidea</taxon>
        <taxon>Ancylostomatidae</taxon>
        <taxon>Bunostominae</taxon>
        <taxon>Necator</taxon>
    </lineage>
</organism>
<gene>
    <name evidence="7" type="primary">Necator_chrX.g23035</name>
    <name evidence="7" type="ORF">RB195_022872</name>
</gene>
<evidence type="ECO:0000256" key="3">
    <source>
        <dbReference type="PROSITE-ProRule" id="PRU00192"/>
    </source>
</evidence>
<comment type="caution">
    <text evidence="7">The sequence shown here is derived from an EMBL/GenBank/DDBJ whole genome shotgun (WGS) entry which is preliminary data.</text>
</comment>
<dbReference type="SUPFAM" id="SSF52540">
    <property type="entry name" value="P-loop containing nucleoside triphosphate hydrolases"/>
    <property type="match status" value="1"/>
</dbReference>
<dbReference type="InterPro" id="IPR036028">
    <property type="entry name" value="SH3-like_dom_sf"/>
</dbReference>
<dbReference type="InterPro" id="IPR008144">
    <property type="entry name" value="Guanylate_kin-like_dom"/>
</dbReference>
<keyword evidence="8" id="KW-1185">Reference proteome</keyword>
<dbReference type="InterPro" id="IPR020590">
    <property type="entry name" value="Guanylate_kinase_CS"/>
</dbReference>
<evidence type="ECO:0000256" key="2">
    <source>
        <dbReference type="ARBA" id="ARBA00022443"/>
    </source>
</evidence>
<dbReference type="InterPro" id="IPR001452">
    <property type="entry name" value="SH3_domain"/>
</dbReference>
<feature type="domain" description="SH3" evidence="4">
    <location>
        <begin position="236"/>
        <end position="316"/>
    </location>
</feature>
<dbReference type="Proteomes" id="UP001303046">
    <property type="component" value="Unassembled WGS sequence"/>
</dbReference>
<dbReference type="InterPro" id="IPR027417">
    <property type="entry name" value="P-loop_NTPase"/>
</dbReference>
<dbReference type="SUPFAM" id="SSF50044">
    <property type="entry name" value="SH3-domain"/>
    <property type="match status" value="1"/>
</dbReference>